<evidence type="ECO:0000313" key="1">
    <source>
        <dbReference type="EMBL" id="KAH3848439.1"/>
    </source>
</evidence>
<sequence length="75" mass="8905">MNKANRELRKTIKDVKEESIAETSKPKTTVSADTDGFFRTIPDQKRNYLRLRWRGQCAVLRKENRRNGQPFFQAY</sequence>
<keyword evidence="2" id="KW-1185">Reference proteome</keyword>
<comment type="caution">
    <text evidence="1">The sequence shown here is derived from an EMBL/GenBank/DDBJ whole genome shotgun (WGS) entry which is preliminary data.</text>
</comment>
<name>A0A9D4KZB8_DREPO</name>
<proteinExistence type="predicted"/>
<dbReference type="EMBL" id="JAIWYP010000003">
    <property type="protein sequence ID" value="KAH3848439.1"/>
    <property type="molecule type" value="Genomic_DNA"/>
</dbReference>
<accession>A0A9D4KZB8</accession>
<dbReference type="AlphaFoldDB" id="A0A9D4KZB8"/>
<reference evidence="1" key="2">
    <citation type="submission" date="2020-11" db="EMBL/GenBank/DDBJ databases">
        <authorList>
            <person name="McCartney M.A."/>
            <person name="Auch B."/>
            <person name="Kono T."/>
            <person name="Mallez S."/>
            <person name="Becker A."/>
            <person name="Gohl D.M."/>
            <person name="Silverstein K.A.T."/>
            <person name="Koren S."/>
            <person name="Bechman K.B."/>
            <person name="Herman A."/>
            <person name="Abrahante J.E."/>
            <person name="Garbe J."/>
        </authorList>
    </citation>
    <scope>NUCLEOTIDE SEQUENCE</scope>
    <source>
        <strain evidence="1">Duluth1</strain>
        <tissue evidence="1">Whole animal</tissue>
    </source>
</reference>
<dbReference type="Proteomes" id="UP000828390">
    <property type="component" value="Unassembled WGS sequence"/>
</dbReference>
<evidence type="ECO:0000313" key="2">
    <source>
        <dbReference type="Proteomes" id="UP000828390"/>
    </source>
</evidence>
<protein>
    <submittedName>
        <fullName evidence="1">Uncharacterized protein</fullName>
    </submittedName>
</protein>
<gene>
    <name evidence="1" type="ORF">DPMN_090802</name>
</gene>
<reference evidence="1" key="1">
    <citation type="journal article" date="2019" name="bioRxiv">
        <title>The Genome of the Zebra Mussel, Dreissena polymorpha: A Resource for Invasive Species Research.</title>
        <authorList>
            <person name="McCartney M.A."/>
            <person name="Auch B."/>
            <person name="Kono T."/>
            <person name="Mallez S."/>
            <person name="Zhang Y."/>
            <person name="Obille A."/>
            <person name="Becker A."/>
            <person name="Abrahante J.E."/>
            <person name="Garbe J."/>
            <person name="Badalamenti J.P."/>
            <person name="Herman A."/>
            <person name="Mangelson H."/>
            <person name="Liachko I."/>
            <person name="Sullivan S."/>
            <person name="Sone E.D."/>
            <person name="Koren S."/>
            <person name="Silverstein K.A.T."/>
            <person name="Beckman K.B."/>
            <person name="Gohl D.M."/>
        </authorList>
    </citation>
    <scope>NUCLEOTIDE SEQUENCE</scope>
    <source>
        <strain evidence="1">Duluth1</strain>
        <tissue evidence="1">Whole animal</tissue>
    </source>
</reference>
<organism evidence="1 2">
    <name type="scientific">Dreissena polymorpha</name>
    <name type="common">Zebra mussel</name>
    <name type="synonym">Mytilus polymorpha</name>
    <dbReference type="NCBI Taxonomy" id="45954"/>
    <lineage>
        <taxon>Eukaryota</taxon>
        <taxon>Metazoa</taxon>
        <taxon>Spiralia</taxon>
        <taxon>Lophotrochozoa</taxon>
        <taxon>Mollusca</taxon>
        <taxon>Bivalvia</taxon>
        <taxon>Autobranchia</taxon>
        <taxon>Heteroconchia</taxon>
        <taxon>Euheterodonta</taxon>
        <taxon>Imparidentia</taxon>
        <taxon>Neoheterodontei</taxon>
        <taxon>Myida</taxon>
        <taxon>Dreissenoidea</taxon>
        <taxon>Dreissenidae</taxon>
        <taxon>Dreissena</taxon>
    </lineage>
</organism>